<dbReference type="GO" id="GO:0006313">
    <property type="term" value="P:DNA transposition"/>
    <property type="evidence" value="ECO:0007669"/>
    <property type="project" value="InterPro"/>
</dbReference>
<dbReference type="InterPro" id="IPR002559">
    <property type="entry name" value="Transposase_11"/>
</dbReference>
<dbReference type="Pfam" id="PF01609">
    <property type="entry name" value="DDE_Tnp_1"/>
    <property type="match status" value="1"/>
</dbReference>
<dbReference type="AlphaFoldDB" id="A0A2X1UTP3"/>
<evidence type="ECO:0000259" key="1">
    <source>
        <dbReference type="Pfam" id="PF01609"/>
    </source>
</evidence>
<gene>
    <name evidence="2" type="ORF">NCTC11009_00150</name>
</gene>
<evidence type="ECO:0000313" key="2">
    <source>
        <dbReference type="EMBL" id="SPY06963.1"/>
    </source>
</evidence>
<accession>A0A2X1UTP3</accession>
<organism evidence="2 3">
    <name type="scientific">Oligella urethralis</name>
    <dbReference type="NCBI Taxonomy" id="90245"/>
    <lineage>
        <taxon>Bacteria</taxon>
        <taxon>Pseudomonadati</taxon>
        <taxon>Pseudomonadota</taxon>
        <taxon>Betaproteobacteria</taxon>
        <taxon>Burkholderiales</taxon>
        <taxon>Alcaligenaceae</taxon>
        <taxon>Oligella</taxon>
    </lineage>
</organism>
<dbReference type="GO" id="GO:0004803">
    <property type="term" value="F:transposase activity"/>
    <property type="evidence" value="ECO:0007669"/>
    <property type="project" value="InterPro"/>
</dbReference>
<dbReference type="PANTHER" id="PTHR35604">
    <property type="entry name" value="TRANSPOSASE INSH FOR INSERTION SEQUENCE ELEMENT IS5A-RELATED"/>
    <property type="match status" value="1"/>
</dbReference>
<dbReference type="GO" id="GO:0003677">
    <property type="term" value="F:DNA binding"/>
    <property type="evidence" value="ECO:0007669"/>
    <property type="project" value="InterPro"/>
</dbReference>
<reference evidence="2 3" key="1">
    <citation type="submission" date="2018-06" db="EMBL/GenBank/DDBJ databases">
        <authorList>
            <consortium name="Pathogen Informatics"/>
            <person name="Doyle S."/>
        </authorList>
    </citation>
    <scope>NUCLEOTIDE SEQUENCE [LARGE SCALE GENOMIC DNA]</scope>
    <source>
        <strain evidence="2 3">NCTC11009</strain>
    </source>
</reference>
<feature type="domain" description="Transposase IS4-like" evidence="1">
    <location>
        <begin position="14"/>
        <end position="83"/>
    </location>
</feature>
<dbReference type="EMBL" id="UATH01000001">
    <property type="protein sequence ID" value="SPY06963.1"/>
    <property type="molecule type" value="Genomic_DNA"/>
</dbReference>
<name>A0A2X1UTP3_9BURK</name>
<sequence>MSLHQALIRMHVGQKRGADFHIGFKLHARTGGEGYIEKLNTTPANVHEVNQLEPLVNDLEQGTRVEVDKGYSSAKNRKRLPSARLRRWHYAKGASRFSVDTRADRTQQAFI</sequence>
<dbReference type="PANTHER" id="PTHR35604:SF2">
    <property type="entry name" value="TRANSPOSASE INSH FOR INSERTION SEQUENCE ELEMENT IS5A-RELATED"/>
    <property type="match status" value="1"/>
</dbReference>
<proteinExistence type="predicted"/>
<evidence type="ECO:0000313" key="3">
    <source>
        <dbReference type="Proteomes" id="UP000250242"/>
    </source>
</evidence>
<protein>
    <submittedName>
        <fullName evidence="2">Transposase DDE domain</fullName>
    </submittedName>
</protein>
<dbReference type="Proteomes" id="UP000250242">
    <property type="component" value="Unassembled WGS sequence"/>
</dbReference>